<comment type="caution">
    <text evidence="2">The sequence shown here is derived from an EMBL/GenBank/DDBJ whole genome shotgun (WGS) entry which is preliminary data.</text>
</comment>
<dbReference type="EMBL" id="BART01032693">
    <property type="protein sequence ID" value="GAH13705.1"/>
    <property type="molecule type" value="Genomic_DNA"/>
</dbReference>
<dbReference type="AlphaFoldDB" id="X1DZU3"/>
<dbReference type="InterPro" id="IPR007484">
    <property type="entry name" value="Peptidase_M28"/>
</dbReference>
<reference evidence="2" key="1">
    <citation type="journal article" date="2014" name="Front. Microbiol.">
        <title>High frequency of phylogenetically diverse reductive dehalogenase-homologous genes in deep subseafloor sedimentary metagenomes.</title>
        <authorList>
            <person name="Kawai M."/>
            <person name="Futagami T."/>
            <person name="Toyoda A."/>
            <person name="Takaki Y."/>
            <person name="Nishi S."/>
            <person name="Hori S."/>
            <person name="Arai W."/>
            <person name="Tsubouchi T."/>
            <person name="Morono Y."/>
            <person name="Uchiyama I."/>
            <person name="Ito T."/>
            <person name="Fujiyama A."/>
            <person name="Inagaki F."/>
            <person name="Takami H."/>
        </authorList>
    </citation>
    <scope>NUCLEOTIDE SEQUENCE</scope>
    <source>
        <strain evidence="2">Expedition CK06-06</strain>
    </source>
</reference>
<organism evidence="2">
    <name type="scientific">marine sediment metagenome</name>
    <dbReference type="NCBI Taxonomy" id="412755"/>
    <lineage>
        <taxon>unclassified sequences</taxon>
        <taxon>metagenomes</taxon>
        <taxon>ecological metagenomes</taxon>
    </lineage>
</organism>
<sequence length="138" mass="15877">SIFTPVVVGYGKSTIDDLVREYAKKQDRVVLPDLTPEQGMFYRSDQFSFAKIGVPGLYLDTGQDFIGKPEGWGKEITDNWRKTHYHQPSDEYDPTWDLSGHIEDLNLLFQVALQIADRDEMPAWLPGDEFEKVRQNVP</sequence>
<proteinExistence type="predicted"/>
<dbReference type="Gene3D" id="3.40.630.10">
    <property type="entry name" value="Zn peptidases"/>
    <property type="match status" value="1"/>
</dbReference>
<feature type="non-terminal residue" evidence="2">
    <location>
        <position position="1"/>
    </location>
</feature>
<feature type="domain" description="Peptidase M28" evidence="1">
    <location>
        <begin position="8"/>
        <end position="107"/>
    </location>
</feature>
<dbReference type="SUPFAM" id="SSF53187">
    <property type="entry name" value="Zn-dependent exopeptidases"/>
    <property type="match status" value="1"/>
</dbReference>
<evidence type="ECO:0000313" key="2">
    <source>
        <dbReference type="EMBL" id="GAH13705.1"/>
    </source>
</evidence>
<dbReference type="Pfam" id="PF04389">
    <property type="entry name" value="Peptidase_M28"/>
    <property type="match status" value="1"/>
</dbReference>
<gene>
    <name evidence="2" type="ORF">S01H4_56426</name>
</gene>
<evidence type="ECO:0000259" key="1">
    <source>
        <dbReference type="Pfam" id="PF04389"/>
    </source>
</evidence>
<name>X1DZU3_9ZZZZ</name>
<accession>X1DZU3</accession>
<protein>
    <recommendedName>
        <fullName evidence="1">Peptidase M28 domain-containing protein</fullName>
    </recommendedName>
</protein>